<feature type="domain" description="Chalcone/stilbene synthase C-terminal" evidence="4">
    <location>
        <begin position="259"/>
        <end position="373"/>
    </location>
</feature>
<evidence type="ECO:0000313" key="5">
    <source>
        <dbReference type="EMBL" id="MFK2853140.1"/>
    </source>
</evidence>
<accession>A0ABW8IEN8</accession>
<name>A0ABW8IEN8_9GAMM</name>
<dbReference type="PANTHER" id="PTHR11877">
    <property type="entry name" value="HYDROXYMETHYLGLUTARYL-COA SYNTHASE"/>
    <property type="match status" value="1"/>
</dbReference>
<dbReference type="CDD" id="cd00831">
    <property type="entry name" value="CHS_like"/>
    <property type="match status" value="1"/>
</dbReference>
<proteinExistence type="inferred from homology"/>
<dbReference type="EMBL" id="JADIKI010000020">
    <property type="protein sequence ID" value="MFK2853140.1"/>
    <property type="molecule type" value="Genomic_DNA"/>
</dbReference>
<evidence type="ECO:0000259" key="3">
    <source>
        <dbReference type="Pfam" id="PF00195"/>
    </source>
</evidence>
<keyword evidence="2" id="KW-0808">Transferase</keyword>
<evidence type="ECO:0000256" key="2">
    <source>
        <dbReference type="ARBA" id="ARBA00022679"/>
    </source>
</evidence>
<dbReference type="InterPro" id="IPR053446">
    <property type="entry name" value="DPA-CoA_Synthase"/>
</dbReference>
<protein>
    <submittedName>
        <fullName evidence="5">Type III polyketide synthase</fullName>
    </submittedName>
</protein>
<dbReference type="RefSeq" id="WP_380015928.1">
    <property type="nucleotide sequence ID" value="NZ_JADIKI010000020.1"/>
</dbReference>
<evidence type="ECO:0000313" key="6">
    <source>
        <dbReference type="Proteomes" id="UP001620409"/>
    </source>
</evidence>
<dbReference type="NCBIfam" id="NF042429">
    <property type="entry name" value="DHPHCoAsyn_DpgA"/>
    <property type="match status" value="1"/>
</dbReference>
<dbReference type="InterPro" id="IPR012328">
    <property type="entry name" value="Chalcone/stilbene_synt_C"/>
</dbReference>
<reference evidence="5 6" key="1">
    <citation type="submission" date="2020-10" db="EMBL/GenBank/DDBJ databases">
        <title>Phylogeny of dyella-like bacteria.</title>
        <authorList>
            <person name="Fu J."/>
        </authorList>
    </citation>
    <scope>NUCLEOTIDE SEQUENCE [LARGE SCALE GENOMIC DNA]</scope>
    <source>
        <strain evidence="5 6">DHG40</strain>
    </source>
</reference>
<dbReference type="Pfam" id="PF00195">
    <property type="entry name" value="Chal_sti_synt_N"/>
    <property type="match status" value="1"/>
</dbReference>
<dbReference type="SUPFAM" id="SSF53901">
    <property type="entry name" value="Thiolase-like"/>
    <property type="match status" value="1"/>
</dbReference>
<dbReference type="Pfam" id="PF02797">
    <property type="entry name" value="Chal_sti_synt_C"/>
    <property type="match status" value="1"/>
</dbReference>
<sequence>MELKSAILERANGTLGCGIQSVSNRARIASVGTANPETSYSQHELIDLLNIRNERIRSLFLKGAIDRRYLTLPPALEDGSRLPETQADLLKKHRRCAVDMGARAIHECVAGIGAQLRDVGYLCCVTSTGFMAPGISAYLSKELGLAADCTRLDVVGMGCNAGLNGLNAAAAWSVANPSRLALLLCVEVCSAAYVFDDTMRSSVVNSLFGDGAAAAALITQSPDHDAVWGPSIERFQSRLVSSAIEGMRFDWDETHGRFSFYLDPVIPYVVGANAPQLVADLLASSGVRRSAIRHWLVHSGGKKVIDAVKINLGLSSNDLRHTSGVLREFGNLSSGSFLFSYKRLLQEQAPCPGDYGVMLTMGPGTTIESALLRW</sequence>
<dbReference type="InterPro" id="IPR001099">
    <property type="entry name" value="Chalcone/stilbene_synt_N"/>
</dbReference>
<dbReference type="InterPro" id="IPR016039">
    <property type="entry name" value="Thiolase-like"/>
</dbReference>
<evidence type="ECO:0000256" key="1">
    <source>
        <dbReference type="ARBA" id="ARBA00005531"/>
    </source>
</evidence>
<comment type="similarity">
    <text evidence="1">Belongs to the thiolase-like superfamily. Chalcone/stilbene synthases family.</text>
</comment>
<evidence type="ECO:0000259" key="4">
    <source>
        <dbReference type="Pfam" id="PF02797"/>
    </source>
</evidence>
<dbReference type="Gene3D" id="3.40.47.10">
    <property type="match status" value="2"/>
</dbReference>
<dbReference type="PIRSF" id="PIRSF000451">
    <property type="entry name" value="PKS_III"/>
    <property type="match status" value="1"/>
</dbReference>
<organism evidence="5 6">
    <name type="scientific">Dyella humi</name>
    <dbReference type="NCBI Taxonomy" id="1770547"/>
    <lineage>
        <taxon>Bacteria</taxon>
        <taxon>Pseudomonadati</taxon>
        <taxon>Pseudomonadota</taxon>
        <taxon>Gammaproteobacteria</taxon>
        <taxon>Lysobacterales</taxon>
        <taxon>Rhodanobacteraceae</taxon>
        <taxon>Dyella</taxon>
    </lineage>
</organism>
<dbReference type="InterPro" id="IPR011141">
    <property type="entry name" value="Polyketide_synthase_type-III"/>
</dbReference>
<dbReference type="PANTHER" id="PTHR11877:SF46">
    <property type="entry name" value="TYPE III POLYKETIDE SYNTHASE A"/>
    <property type="match status" value="1"/>
</dbReference>
<keyword evidence="6" id="KW-1185">Reference proteome</keyword>
<dbReference type="Proteomes" id="UP001620409">
    <property type="component" value="Unassembled WGS sequence"/>
</dbReference>
<gene>
    <name evidence="5" type="ORF">ISP18_00845</name>
</gene>
<feature type="domain" description="Chalcone/stilbene synthase N-terminal" evidence="3">
    <location>
        <begin position="25"/>
        <end position="216"/>
    </location>
</feature>
<comment type="caution">
    <text evidence="5">The sequence shown here is derived from an EMBL/GenBank/DDBJ whole genome shotgun (WGS) entry which is preliminary data.</text>
</comment>